<evidence type="ECO:0000256" key="1">
    <source>
        <dbReference type="SAM" id="MobiDB-lite"/>
    </source>
</evidence>
<dbReference type="eggNOG" id="COG1774">
    <property type="taxonomic scope" value="Bacteria"/>
</dbReference>
<name>Q6AQ59_DESPS</name>
<accession>Q6AQ59</accession>
<dbReference type="STRING" id="177439.DP0785"/>
<dbReference type="PANTHER" id="PTHR43830:SF3">
    <property type="entry name" value="PROTEIN PSP1"/>
    <property type="match status" value="1"/>
</dbReference>
<feature type="domain" description="PSP1 C-terminal" evidence="2">
    <location>
        <begin position="93"/>
        <end position="178"/>
    </location>
</feature>
<evidence type="ECO:0000259" key="2">
    <source>
        <dbReference type="PROSITE" id="PS51411"/>
    </source>
</evidence>
<dbReference type="NCBIfam" id="NF041131">
    <property type="entry name" value="RicT_YaaT_fam"/>
    <property type="match status" value="1"/>
</dbReference>
<dbReference type="InterPro" id="IPR047767">
    <property type="entry name" value="PSP1-like"/>
</dbReference>
<feature type="compositionally biased region" description="Basic and acidic residues" evidence="1">
    <location>
        <begin position="317"/>
        <end position="332"/>
    </location>
</feature>
<dbReference type="Proteomes" id="UP000000602">
    <property type="component" value="Chromosome"/>
</dbReference>
<dbReference type="KEGG" id="dps:DP0785"/>
<proteinExistence type="predicted"/>
<evidence type="ECO:0000313" key="4">
    <source>
        <dbReference type="Proteomes" id="UP000000602"/>
    </source>
</evidence>
<dbReference type="EMBL" id="CR522870">
    <property type="protein sequence ID" value="CAG35514.1"/>
    <property type="molecule type" value="Genomic_DNA"/>
</dbReference>
<dbReference type="PROSITE" id="PS51411">
    <property type="entry name" value="PSP1_C"/>
    <property type="match status" value="1"/>
</dbReference>
<sequence>MSAWDMTSKNDKFDKEEKRVESIGFGLICPAESSLYRIYFRDSGQQFTAFAMEDDLKRGDLVLVDQEQGPEPAVVAGIAPQNGCENIDRRVLYKIARRADSEEYEKYASLLLFENRAFSFCSKLVSKHKLKMCLVRVERFFNGSKMIFYFTAENRVDFRAMVKDLVQEFRTRVEMRQVGVRHETKMIGGIGTCGRELCCSSFIRKFDSVSIKMAKEQDLPLNPTKISGLCNRLLCCLTYEYDTYRQLRKKMPKVGRLITVGGQQYKVRRQNLMQNTLSVLNREGEEIILSKEEWAGCVTARGEGAGRGKREGKKTKEKADKSNDSKSEKKEK</sequence>
<dbReference type="HOGENOM" id="CLU_033149_2_0_7"/>
<gene>
    <name evidence="3" type="ordered locus">DP0785</name>
</gene>
<dbReference type="AlphaFoldDB" id="Q6AQ59"/>
<evidence type="ECO:0000313" key="3">
    <source>
        <dbReference type="EMBL" id="CAG35514.1"/>
    </source>
</evidence>
<dbReference type="PANTHER" id="PTHR43830">
    <property type="entry name" value="PROTEIN PSP1"/>
    <property type="match status" value="1"/>
</dbReference>
<protein>
    <recommendedName>
        <fullName evidence="2">PSP1 C-terminal domain-containing protein</fullName>
    </recommendedName>
</protein>
<keyword evidence="4" id="KW-1185">Reference proteome</keyword>
<feature type="region of interest" description="Disordered" evidence="1">
    <location>
        <begin position="302"/>
        <end position="332"/>
    </location>
</feature>
<dbReference type="Pfam" id="PF04468">
    <property type="entry name" value="PSP1"/>
    <property type="match status" value="1"/>
</dbReference>
<organism evidence="3 4">
    <name type="scientific">Desulfotalea psychrophila (strain LSv54 / DSM 12343)</name>
    <dbReference type="NCBI Taxonomy" id="177439"/>
    <lineage>
        <taxon>Bacteria</taxon>
        <taxon>Pseudomonadati</taxon>
        <taxon>Thermodesulfobacteriota</taxon>
        <taxon>Desulfobulbia</taxon>
        <taxon>Desulfobulbales</taxon>
        <taxon>Desulfocapsaceae</taxon>
        <taxon>Desulfotalea</taxon>
    </lineage>
</organism>
<dbReference type="GO" id="GO:0005737">
    <property type="term" value="C:cytoplasm"/>
    <property type="evidence" value="ECO:0007669"/>
    <property type="project" value="TreeGrafter"/>
</dbReference>
<dbReference type="RefSeq" id="WP_011188030.1">
    <property type="nucleotide sequence ID" value="NC_006138.1"/>
</dbReference>
<reference evidence="4" key="1">
    <citation type="journal article" date="2004" name="Environ. Microbiol.">
        <title>The genome of Desulfotalea psychrophila, a sulfate-reducing bacterium from permanently cold Arctic sediments.</title>
        <authorList>
            <person name="Rabus R."/>
            <person name="Ruepp A."/>
            <person name="Frickey T."/>
            <person name="Rattei T."/>
            <person name="Fartmann B."/>
            <person name="Stark M."/>
            <person name="Bauer M."/>
            <person name="Zibat A."/>
            <person name="Lombardot T."/>
            <person name="Becker I."/>
            <person name="Amann J."/>
            <person name="Gellner K."/>
            <person name="Teeling H."/>
            <person name="Leuschner W.D."/>
            <person name="Gloeckner F.-O."/>
            <person name="Lupas A.N."/>
            <person name="Amann R."/>
            <person name="Klenk H.-P."/>
        </authorList>
    </citation>
    <scope>NUCLEOTIDE SEQUENCE [LARGE SCALE GENOMIC DNA]</scope>
    <source>
        <strain evidence="4">DSM 12343 / LSv54</strain>
    </source>
</reference>
<dbReference type="InterPro" id="IPR007557">
    <property type="entry name" value="PSP1_C"/>
</dbReference>